<dbReference type="CDD" id="cd07025">
    <property type="entry name" value="Peptidase_S66"/>
    <property type="match status" value="1"/>
</dbReference>
<evidence type="ECO:0000256" key="2">
    <source>
        <dbReference type="ARBA" id="ARBA00022645"/>
    </source>
</evidence>
<dbReference type="InterPro" id="IPR027478">
    <property type="entry name" value="LdcA_N"/>
</dbReference>
<proteinExistence type="inferred from homology"/>
<dbReference type="GO" id="GO:0004180">
    <property type="term" value="F:carboxypeptidase activity"/>
    <property type="evidence" value="ECO:0007669"/>
    <property type="project" value="UniProtKB-KW"/>
</dbReference>
<evidence type="ECO:0000256" key="4">
    <source>
        <dbReference type="ARBA" id="ARBA00022801"/>
    </source>
</evidence>
<evidence type="ECO:0000256" key="1">
    <source>
        <dbReference type="ARBA" id="ARBA00010233"/>
    </source>
</evidence>
<evidence type="ECO:0000256" key="5">
    <source>
        <dbReference type="ARBA" id="ARBA00022825"/>
    </source>
</evidence>
<keyword evidence="4 9" id="KW-0378">Hydrolase</keyword>
<dbReference type="PANTHER" id="PTHR30237">
    <property type="entry name" value="MURAMOYLTETRAPEPTIDE CARBOXYPEPTIDASE"/>
    <property type="match status" value="1"/>
</dbReference>
<keyword evidence="5" id="KW-0720">Serine protease</keyword>
<dbReference type="InterPro" id="IPR040921">
    <property type="entry name" value="Peptidase_S66C"/>
</dbReference>
<evidence type="ECO:0000256" key="6">
    <source>
        <dbReference type="PIRSR" id="PIRSR028757-1"/>
    </source>
</evidence>
<dbReference type="Pfam" id="PF02016">
    <property type="entry name" value="Peptidase_S66"/>
    <property type="match status" value="1"/>
</dbReference>
<dbReference type="OrthoDB" id="9807329at2"/>
<feature type="active site" description="Charge relay system" evidence="6">
    <location>
        <position position="220"/>
    </location>
</feature>
<feature type="domain" description="LD-carboxypeptidase N-terminal" evidence="7">
    <location>
        <begin position="20"/>
        <end position="136"/>
    </location>
</feature>
<keyword evidence="2 9" id="KW-0121">Carboxypeptidase</keyword>
<evidence type="ECO:0000256" key="3">
    <source>
        <dbReference type="ARBA" id="ARBA00022670"/>
    </source>
</evidence>
<organism evidence="9 10">
    <name type="scientific">Botrimarina hoheduenensis</name>
    <dbReference type="NCBI Taxonomy" id="2528000"/>
    <lineage>
        <taxon>Bacteria</taxon>
        <taxon>Pseudomonadati</taxon>
        <taxon>Planctomycetota</taxon>
        <taxon>Planctomycetia</taxon>
        <taxon>Pirellulales</taxon>
        <taxon>Lacipirellulaceae</taxon>
        <taxon>Botrimarina</taxon>
    </lineage>
</organism>
<dbReference type="PANTHER" id="PTHR30237:SF2">
    <property type="entry name" value="MUREIN TETRAPEPTIDE CARBOXYPEPTIDASE"/>
    <property type="match status" value="1"/>
</dbReference>
<dbReference type="SUPFAM" id="SSF52317">
    <property type="entry name" value="Class I glutamine amidotransferase-like"/>
    <property type="match status" value="1"/>
</dbReference>
<dbReference type="InterPro" id="IPR040449">
    <property type="entry name" value="Peptidase_S66_N"/>
</dbReference>
<dbReference type="Proteomes" id="UP000318995">
    <property type="component" value="Unassembled WGS sequence"/>
</dbReference>
<feature type="active site" description="Charge relay system" evidence="6">
    <location>
        <position position="288"/>
    </location>
</feature>
<evidence type="ECO:0000259" key="8">
    <source>
        <dbReference type="Pfam" id="PF17676"/>
    </source>
</evidence>
<dbReference type="GO" id="GO:0008236">
    <property type="term" value="F:serine-type peptidase activity"/>
    <property type="evidence" value="ECO:0007669"/>
    <property type="project" value="UniProtKB-KW"/>
</dbReference>
<comment type="caution">
    <text evidence="9">The sequence shown here is derived from an EMBL/GenBank/DDBJ whole genome shotgun (WGS) entry which is preliminary data.</text>
</comment>
<dbReference type="Pfam" id="PF17676">
    <property type="entry name" value="Peptidase_S66C"/>
    <property type="match status" value="1"/>
</dbReference>
<dbReference type="InterPro" id="IPR003507">
    <property type="entry name" value="S66_fam"/>
</dbReference>
<evidence type="ECO:0000259" key="7">
    <source>
        <dbReference type="Pfam" id="PF02016"/>
    </source>
</evidence>
<dbReference type="EMBL" id="SJPH01000001">
    <property type="protein sequence ID" value="TWT48824.1"/>
    <property type="molecule type" value="Genomic_DNA"/>
</dbReference>
<dbReference type="RefSeq" id="WP_146571169.1">
    <property type="nucleotide sequence ID" value="NZ_SJPH01000001.1"/>
</dbReference>
<gene>
    <name evidence="9" type="primary">ykfA_2</name>
    <name evidence="9" type="ORF">Pla111_06000</name>
</gene>
<dbReference type="PIRSF" id="PIRSF028757">
    <property type="entry name" value="LD-carboxypeptidase"/>
    <property type="match status" value="1"/>
</dbReference>
<keyword evidence="3" id="KW-0645">Protease</keyword>
<sequence>MNNRLPNPARLPALRPGDTVSLVAPASPPQPAAFTNAVAALERLGYPSKCYRDVCASAGYLAGDDASRIAELHAAFDDPDTKLVLAVRGGYGVGRLLDRIEFKRLVRRPKFVVGYSDITALHAAIQRQTGLVSLHGPNLVGGLGDDSAASLPERDQWLALVSGKLATGADLCPSSAAANLRTVTPGVAQGRLIGGNLAVLNALIGTPFQPDFEAAILLLEDTGETPYRIDRLLTQLRTAGLLAQLAGVLVGAFSDTGAETSAGAVEALLDEFLTPLGVPVLAGLPIGHEHPNLPLPLGGLVEIDASNRRFLLAQDLIEDQAA</sequence>
<dbReference type="InterPro" id="IPR029062">
    <property type="entry name" value="Class_I_gatase-like"/>
</dbReference>
<evidence type="ECO:0000313" key="10">
    <source>
        <dbReference type="Proteomes" id="UP000318995"/>
    </source>
</evidence>
<comment type="similarity">
    <text evidence="1">Belongs to the peptidase S66 family.</text>
</comment>
<dbReference type="EC" id="3.4.16.-" evidence="9"/>
<dbReference type="Gene3D" id="3.50.30.60">
    <property type="entry name" value="LD-carboxypeptidase A C-terminal domain-like"/>
    <property type="match status" value="1"/>
</dbReference>
<reference evidence="9 10" key="1">
    <citation type="submission" date="2019-02" db="EMBL/GenBank/DDBJ databases">
        <title>Deep-cultivation of Planctomycetes and their phenomic and genomic characterization uncovers novel biology.</title>
        <authorList>
            <person name="Wiegand S."/>
            <person name="Jogler M."/>
            <person name="Boedeker C."/>
            <person name="Pinto D."/>
            <person name="Vollmers J."/>
            <person name="Rivas-Marin E."/>
            <person name="Kohn T."/>
            <person name="Peeters S.H."/>
            <person name="Heuer A."/>
            <person name="Rast P."/>
            <person name="Oberbeckmann S."/>
            <person name="Bunk B."/>
            <person name="Jeske O."/>
            <person name="Meyerdierks A."/>
            <person name="Storesund J.E."/>
            <person name="Kallscheuer N."/>
            <person name="Luecker S."/>
            <person name="Lage O.M."/>
            <person name="Pohl T."/>
            <person name="Merkel B.J."/>
            <person name="Hornburger P."/>
            <person name="Mueller R.-W."/>
            <person name="Bruemmer F."/>
            <person name="Labrenz M."/>
            <person name="Spormann A.M."/>
            <person name="Op Den Camp H."/>
            <person name="Overmann J."/>
            <person name="Amann R."/>
            <person name="Jetten M.S.M."/>
            <person name="Mascher T."/>
            <person name="Medema M.H."/>
            <person name="Devos D.P."/>
            <person name="Kaster A.-K."/>
            <person name="Ovreas L."/>
            <person name="Rohde M."/>
            <person name="Galperin M.Y."/>
            <person name="Jogler C."/>
        </authorList>
    </citation>
    <scope>NUCLEOTIDE SEQUENCE [LARGE SCALE GENOMIC DNA]</scope>
    <source>
        <strain evidence="9 10">Pla111</strain>
    </source>
</reference>
<dbReference type="InterPro" id="IPR027461">
    <property type="entry name" value="Carboxypeptidase_A_C_sf"/>
</dbReference>
<feature type="domain" description="LD-carboxypeptidase C-terminal" evidence="8">
    <location>
        <begin position="189"/>
        <end position="303"/>
    </location>
</feature>
<dbReference type="SUPFAM" id="SSF141986">
    <property type="entry name" value="LD-carboxypeptidase A C-terminal domain-like"/>
    <property type="match status" value="1"/>
</dbReference>
<dbReference type="Gene3D" id="3.40.50.10740">
    <property type="entry name" value="Class I glutamine amidotransferase-like"/>
    <property type="match status" value="1"/>
</dbReference>
<dbReference type="GO" id="GO:0006508">
    <property type="term" value="P:proteolysis"/>
    <property type="evidence" value="ECO:0007669"/>
    <property type="project" value="UniProtKB-KW"/>
</dbReference>
<feature type="active site" description="Nucleophile" evidence="6">
    <location>
        <position position="116"/>
    </location>
</feature>
<protein>
    <submittedName>
        <fullName evidence="9">Putative murein peptide carboxypeptidase</fullName>
        <ecNumber evidence="9">3.4.16.-</ecNumber>
    </submittedName>
</protein>
<keyword evidence="10" id="KW-1185">Reference proteome</keyword>
<dbReference type="AlphaFoldDB" id="A0A5C5WDQ1"/>
<name>A0A5C5WDQ1_9BACT</name>
<evidence type="ECO:0000313" key="9">
    <source>
        <dbReference type="EMBL" id="TWT48824.1"/>
    </source>
</evidence>
<accession>A0A5C5WDQ1</accession>